<protein>
    <submittedName>
        <fullName evidence="1">Uncharacterized protein</fullName>
    </submittedName>
</protein>
<dbReference type="InParanoid" id="A0A317XUV1"/>
<dbReference type="EMBL" id="KZ819191">
    <property type="protein sequence ID" value="PWZ01091.1"/>
    <property type="molecule type" value="Genomic_DNA"/>
</dbReference>
<accession>A0A317XUV1</accession>
<keyword evidence="2" id="KW-1185">Reference proteome</keyword>
<organism evidence="1 2">
    <name type="scientific">Testicularia cyperi</name>
    <dbReference type="NCBI Taxonomy" id="1882483"/>
    <lineage>
        <taxon>Eukaryota</taxon>
        <taxon>Fungi</taxon>
        <taxon>Dikarya</taxon>
        <taxon>Basidiomycota</taxon>
        <taxon>Ustilaginomycotina</taxon>
        <taxon>Ustilaginomycetes</taxon>
        <taxon>Ustilaginales</taxon>
        <taxon>Anthracoideaceae</taxon>
        <taxon>Testicularia</taxon>
    </lineage>
</organism>
<reference evidence="1 2" key="1">
    <citation type="journal article" date="2018" name="Mol. Biol. Evol.">
        <title>Broad Genomic Sampling Reveals a Smut Pathogenic Ancestry of the Fungal Clade Ustilaginomycotina.</title>
        <authorList>
            <person name="Kijpornyongpan T."/>
            <person name="Mondo S.J."/>
            <person name="Barry K."/>
            <person name="Sandor L."/>
            <person name="Lee J."/>
            <person name="Lipzen A."/>
            <person name="Pangilinan J."/>
            <person name="LaButti K."/>
            <person name="Hainaut M."/>
            <person name="Henrissat B."/>
            <person name="Grigoriev I.V."/>
            <person name="Spatafora J.W."/>
            <person name="Aime M.C."/>
        </authorList>
    </citation>
    <scope>NUCLEOTIDE SEQUENCE [LARGE SCALE GENOMIC DNA]</scope>
    <source>
        <strain evidence="1 2">MCA 3645</strain>
    </source>
</reference>
<name>A0A317XUV1_9BASI</name>
<proteinExistence type="predicted"/>
<gene>
    <name evidence="1" type="ORF">BCV70DRAFT_89478</name>
</gene>
<dbReference type="Proteomes" id="UP000246740">
    <property type="component" value="Unassembled WGS sequence"/>
</dbReference>
<evidence type="ECO:0000313" key="1">
    <source>
        <dbReference type="EMBL" id="PWZ01091.1"/>
    </source>
</evidence>
<evidence type="ECO:0000313" key="2">
    <source>
        <dbReference type="Proteomes" id="UP000246740"/>
    </source>
</evidence>
<sequence>MAEERLFARSHCHRNGFGPSRCPRPRWKRWGGHTVQMRGRGEQDSAVVRCISLSLFSLVVLREARSAYFWLIARLAFAKQHSAAQRSTAQHSTAQYIIRFSIPPKKQSWGSERCRFQRLCAEGKNKKTLAFHHLSKLADTGILQGDSDTDGNPLILPAACSAYRGYLC</sequence>
<dbReference type="AlphaFoldDB" id="A0A317XUV1"/>